<accession>A0AAN7TPN4</accession>
<feature type="region of interest" description="Disordered" evidence="5">
    <location>
        <begin position="601"/>
        <end position="636"/>
    </location>
</feature>
<keyword evidence="2 6" id="KW-0812">Transmembrane</keyword>
<name>A0AAN7TPN4_9PEZI</name>
<evidence type="ECO:0000256" key="5">
    <source>
        <dbReference type="SAM" id="MobiDB-lite"/>
    </source>
</evidence>
<keyword evidence="3 6" id="KW-1133">Transmembrane helix</keyword>
<dbReference type="EMBL" id="JAVRRL010000004">
    <property type="protein sequence ID" value="KAK5117638.1"/>
    <property type="molecule type" value="Genomic_DNA"/>
</dbReference>
<dbReference type="GO" id="GO:0000329">
    <property type="term" value="C:fungal-type vacuole membrane"/>
    <property type="evidence" value="ECO:0007669"/>
    <property type="project" value="TreeGrafter"/>
</dbReference>
<evidence type="ECO:0000256" key="3">
    <source>
        <dbReference type="ARBA" id="ARBA00022989"/>
    </source>
</evidence>
<evidence type="ECO:0000256" key="2">
    <source>
        <dbReference type="ARBA" id="ARBA00022692"/>
    </source>
</evidence>
<feature type="transmembrane region" description="Helical" evidence="6">
    <location>
        <begin position="573"/>
        <end position="591"/>
    </location>
</feature>
<feature type="region of interest" description="Disordered" evidence="5">
    <location>
        <begin position="1"/>
        <end position="89"/>
    </location>
</feature>
<dbReference type="InterPro" id="IPR036259">
    <property type="entry name" value="MFS_trans_sf"/>
</dbReference>
<feature type="transmembrane region" description="Helical" evidence="6">
    <location>
        <begin position="368"/>
        <end position="390"/>
    </location>
</feature>
<feature type="compositionally biased region" description="Acidic residues" evidence="5">
    <location>
        <begin position="602"/>
        <end position="613"/>
    </location>
</feature>
<feature type="transmembrane region" description="Helical" evidence="6">
    <location>
        <begin position="402"/>
        <end position="425"/>
    </location>
</feature>
<gene>
    <name evidence="8" type="ORF">LTR62_005061</name>
</gene>
<feature type="transmembrane region" description="Helical" evidence="6">
    <location>
        <begin position="132"/>
        <end position="149"/>
    </location>
</feature>
<dbReference type="Proteomes" id="UP001310890">
    <property type="component" value="Unassembled WGS sequence"/>
</dbReference>
<evidence type="ECO:0000256" key="6">
    <source>
        <dbReference type="SAM" id="Phobius"/>
    </source>
</evidence>
<evidence type="ECO:0000256" key="4">
    <source>
        <dbReference type="ARBA" id="ARBA00023136"/>
    </source>
</evidence>
<feature type="transmembrane region" description="Helical" evidence="6">
    <location>
        <begin position="305"/>
        <end position="324"/>
    </location>
</feature>
<feature type="transmembrane region" description="Helical" evidence="6">
    <location>
        <begin position="250"/>
        <end position="270"/>
    </location>
</feature>
<feature type="domain" description="Major facilitator superfamily (MFS) profile" evidence="7">
    <location>
        <begin position="97"/>
        <end position="600"/>
    </location>
</feature>
<dbReference type="SUPFAM" id="SSF103473">
    <property type="entry name" value="MFS general substrate transporter"/>
    <property type="match status" value="1"/>
</dbReference>
<dbReference type="AlphaFoldDB" id="A0AAN7TPN4"/>
<feature type="transmembrane region" description="Helical" evidence="6">
    <location>
        <begin position="463"/>
        <end position="484"/>
    </location>
</feature>
<proteinExistence type="predicted"/>
<dbReference type="InterPro" id="IPR020846">
    <property type="entry name" value="MFS_dom"/>
</dbReference>
<comment type="subcellular location">
    <subcellularLocation>
        <location evidence="1">Membrane</location>
        <topology evidence="1">Multi-pass membrane protein</topology>
    </subcellularLocation>
</comment>
<keyword evidence="4 6" id="KW-0472">Membrane</keyword>
<evidence type="ECO:0000259" key="7">
    <source>
        <dbReference type="PROSITE" id="PS50850"/>
    </source>
</evidence>
<feature type="transmembrane region" description="Helical" evidence="6">
    <location>
        <begin position="161"/>
        <end position="185"/>
    </location>
</feature>
<dbReference type="InterPro" id="IPR011701">
    <property type="entry name" value="MFS"/>
</dbReference>
<evidence type="ECO:0000313" key="8">
    <source>
        <dbReference type="EMBL" id="KAK5117638.1"/>
    </source>
</evidence>
<evidence type="ECO:0000313" key="9">
    <source>
        <dbReference type="Proteomes" id="UP001310890"/>
    </source>
</evidence>
<organism evidence="8 9">
    <name type="scientific">Meristemomyces frigidus</name>
    <dbReference type="NCBI Taxonomy" id="1508187"/>
    <lineage>
        <taxon>Eukaryota</taxon>
        <taxon>Fungi</taxon>
        <taxon>Dikarya</taxon>
        <taxon>Ascomycota</taxon>
        <taxon>Pezizomycotina</taxon>
        <taxon>Dothideomycetes</taxon>
        <taxon>Dothideomycetidae</taxon>
        <taxon>Mycosphaerellales</taxon>
        <taxon>Teratosphaeriaceae</taxon>
        <taxon>Meristemomyces</taxon>
    </lineage>
</organism>
<dbReference type="GO" id="GO:0015174">
    <property type="term" value="F:basic amino acid transmembrane transporter activity"/>
    <property type="evidence" value="ECO:0007669"/>
    <property type="project" value="TreeGrafter"/>
</dbReference>
<feature type="transmembrane region" description="Helical" evidence="6">
    <location>
        <begin position="191"/>
        <end position="211"/>
    </location>
</feature>
<dbReference type="Gene3D" id="1.20.1250.20">
    <property type="entry name" value="MFS general substrate transporter like domains"/>
    <property type="match status" value="1"/>
</dbReference>
<sequence length="636" mass="66275">MPTSSAAHNGKPNGSAPVNGDPTERTPLIPAASATIDPLLATASDAPLNGHAKPNGRTKNNATITTIPSKTPPPSSKNNHQHTPAAQSLTRTRTILTTLALGLLIFLQATNISLLTTTQSNIASDLEVYDSTTWFTSTYLIAMSALSPLNGKLATIFPPRWCIFISSLILAAGSGICSVATGFTGFVVGRAVQGVGASGVFTISIVIVLELSGSRRRGIAIGLLNSGYTVGVALGATLAGALVGRIGWRALFWLQAPVAVIGGLGLLAAIPHDFTAGAAPAQPKADDSDDTKSTQPSALHRLKRLDYLGALTLTATIILALYSLSSPTGVPLLPLLLSLLVLTTFILNELYLTPDPIIPITLLKSRGLLLTCLGTLGYMLARWTVLFYTPTYALAVRGWSPATAGAILIPTNAGFALGGLAVGYFHVTRPGSFWLPSVITYALFPLTLLALAGLCTQDSNPTLFVLVVGACGAVTGAALNYTLAHLLHLTPKRHHYIATSLLATFRGFAGSFGSAIGGGIFTRRLRASLESGFAERGLKGKEGLVRRLLGSPGLVRGLVGEEREVAVMGYEDALRMLFLCGAGLAVVTVFVQAGTGWKGAGFEEEGGEGDEGEAVTGQSGEGRGEEEEDGRRRAEV</sequence>
<dbReference type="PANTHER" id="PTHR23501:SF6">
    <property type="entry name" value="MULTIDRUG TRANSPORTER, PUTATIVE (AFU_ORTHOLOGUE AFUA_3G14560)-RELATED"/>
    <property type="match status" value="1"/>
</dbReference>
<feature type="transmembrane region" description="Helical" evidence="6">
    <location>
        <begin position="432"/>
        <end position="451"/>
    </location>
</feature>
<comment type="caution">
    <text evidence="8">The sequence shown here is derived from an EMBL/GenBank/DDBJ whole genome shotgun (WGS) entry which is preliminary data.</text>
</comment>
<dbReference type="PROSITE" id="PS50850">
    <property type="entry name" value="MFS"/>
    <property type="match status" value="1"/>
</dbReference>
<feature type="transmembrane region" description="Helical" evidence="6">
    <location>
        <begin position="223"/>
        <end position="244"/>
    </location>
</feature>
<protein>
    <recommendedName>
        <fullName evidence="7">Major facilitator superfamily (MFS) profile domain-containing protein</fullName>
    </recommendedName>
</protein>
<feature type="transmembrane region" description="Helical" evidence="6">
    <location>
        <begin position="330"/>
        <end position="347"/>
    </location>
</feature>
<feature type="transmembrane region" description="Helical" evidence="6">
    <location>
        <begin position="94"/>
        <end position="112"/>
    </location>
</feature>
<dbReference type="PANTHER" id="PTHR23501">
    <property type="entry name" value="MAJOR FACILITATOR SUPERFAMILY"/>
    <property type="match status" value="1"/>
</dbReference>
<evidence type="ECO:0000256" key="1">
    <source>
        <dbReference type="ARBA" id="ARBA00004141"/>
    </source>
</evidence>
<dbReference type="Pfam" id="PF07690">
    <property type="entry name" value="MFS_1"/>
    <property type="match status" value="1"/>
</dbReference>
<reference evidence="8" key="1">
    <citation type="submission" date="2023-08" db="EMBL/GenBank/DDBJ databases">
        <title>Black Yeasts Isolated from many extreme environments.</title>
        <authorList>
            <person name="Coleine C."/>
            <person name="Stajich J.E."/>
            <person name="Selbmann L."/>
        </authorList>
    </citation>
    <scope>NUCLEOTIDE SEQUENCE</scope>
    <source>
        <strain evidence="8">CCFEE 5401</strain>
    </source>
</reference>